<comment type="caution">
    <text evidence="10">The sequence shown here is derived from an EMBL/GenBank/DDBJ whole genome shotgun (WGS) entry which is preliminary data.</text>
</comment>
<evidence type="ECO:0000256" key="4">
    <source>
        <dbReference type="ARBA" id="ARBA00022797"/>
    </source>
</evidence>
<keyword evidence="6 8" id="KW-0560">Oxidoreductase</keyword>
<dbReference type="EMBL" id="JAINVV010000006">
    <property type="protein sequence ID" value="MBY8823570.1"/>
    <property type="molecule type" value="Genomic_DNA"/>
</dbReference>
<evidence type="ECO:0000256" key="2">
    <source>
        <dbReference type="ARBA" id="ARBA00008784"/>
    </source>
</evidence>
<keyword evidence="3" id="KW-0479">Metal-binding</keyword>
<evidence type="ECO:0000259" key="9">
    <source>
        <dbReference type="PROSITE" id="PS51819"/>
    </source>
</evidence>
<evidence type="ECO:0000256" key="5">
    <source>
        <dbReference type="ARBA" id="ARBA00022964"/>
    </source>
</evidence>
<dbReference type="Proteomes" id="UP000706039">
    <property type="component" value="Unassembled WGS sequence"/>
</dbReference>
<dbReference type="RefSeq" id="WP_222990668.1">
    <property type="nucleotide sequence ID" value="NZ_JAINVV010000006.1"/>
</dbReference>
<dbReference type="PROSITE" id="PS51819">
    <property type="entry name" value="VOC"/>
    <property type="match status" value="1"/>
</dbReference>
<dbReference type="InterPro" id="IPR037523">
    <property type="entry name" value="VOC_core"/>
</dbReference>
<evidence type="ECO:0000256" key="1">
    <source>
        <dbReference type="ARBA" id="ARBA00001954"/>
    </source>
</evidence>
<dbReference type="InterPro" id="IPR029068">
    <property type="entry name" value="Glyas_Bleomycin-R_OHBP_Dase"/>
</dbReference>
<proteinExistence type="inferred from homology"/>
<organism evidence="10 11">
    <name type="scientific">Sphingomonas colocasiae</name>
    <dbReference type="NCBI Taxonomy" id="1848973"/>
    <lineage>
        <taxon>Bacteria</taxon>
        <taxon>Pseudomonadati</taxon>
        <taxon>Pseudomonadota</taxon>
        <taxon>Alphaproteobacteria</taxon>
        <taxon>Sphingomonadales</taxon>
        <taxon>Sphingomonadaceae</taxon>
        <taxon>Sphingomonas</taxon>
    </lineage>
</organism>
<name>A0ABS7PQG1_9SPHN</name>
<feature type="domain" description="VOC" evidence="9">
    <location>
        <begin position="126"/>
        <end position="249"/>
    </location>
</feature>
<evidence type="ECO:0000313" key="10">
    <source>
        <dbReference type="EMBL" id="MBY8823570.1"/>
    </source>
</evidence>
<evidence type="ECO:0000256" key="8">
    <source>
        <dbReference type="RuleBase" id="RU000683"/>
    </source>
</evidence>
<keyword evidence="11" id="KW-1185">Reference proteome</keyword>
<evidence type="ECO:0000256" key="7">
    <source>
        <dbReference type="ARBA" id="ARBA00023004"/>
    </source>
</evidence>
<evidence type="ECO:0000256" key="6">
    <source>
        <dbReference type="ARBA" id="ARBA00023002"/>
    </source>
</evidence>
<evidence type="ECO:0000313" key="11">
    <source>
        <dbReference type="Proteomes" id="UP000706039"/>
    </source>
</evidence>
<dbReference type="PROSITE" id="PS00082">
    <property type="entry name" value="EXTRADIOL_DIOXYGENAS"/>
    <property type="match status" value="1"/>
</dbReference>
<dbReference type="InterPro" id="IPR004360">
    <property type="entry name" value="Glyas_Fos-R_dOase_dom"/>
</dbReference>
<evidence type="ECO:0000256" key="3">
    <source>
        <dbReference type="ARBA" id="ARBA00022723"/>
    </source>
</evidence>
<dbReference type="SUPFAM" id="SSF54593">
    <property type="entry name" value="Glyoxalase/Bleomycin resistance protein/Dihydroxybiphenyl dioxygenase"/>
    <property type="match status" value="2"/>
</dbReference>
<protein>
    <submittedName>
        <fullName evidence="10">VOC family protein</fullName>
    </submittedName>
</protein>
<keyword evidence="4 8" id="KW-0058">Aromatic hydrocarbons catabolism</keyword>
<comment type="cofactor">
    <cofactor evidence="1 8">
        <name>Fe(2+)</name>
        <dbReference type="ChEBI" id="CHEBI:29033"/>
    </cofactor>
</comment>
<keyword evidence="7 8" id="KW-0408">Iron</keyword>
<reference evidence="10 11" key="1">
    <citation type="submission" date="2021-08" db="EMBL/GenBank/DDBJ databases">
        <authorList>
            <person name="Tuo L."/>
        </authorList>
    </citation>
    <scope>NUCLEOTIDE SEQUENCE [LARGE SCALE GENOMIC DNA]</scope>
    <source>
        <strain evidence="10 11">JCM 31229</strain>
    </source>
</reference>
<dbReference type="Pfam" id="PF00903">
    <property type="entry name" value="Glyoxalase"/>
    <property type="match status" value="1"/>
</dbReference>
<comment type="similarity">
    <text evidence="2 8">Belongs to the extradiol ring-cleavage dioxygenase family.</text>
</comment>
<dbReference type="Gene3D" id="3.10.180.10">
    <property type="entry name" value="2,3-Dihydroxybiphenyl 1,2-Dioxygenase, domain 1"/>
    <property type="match status" value="2"/>
</dbReference>
<gene>
    <name evidence="10" type="ORF">K7G82_14795</name>
</gene>
<accession>A0ABS7PQG1</accession>
<sequence>MATSLAYLRLQSTRIDDWAEFADLLGCGVSRRDAGLALRLDEAAYRILIDEGGADDLRSLGFLTDDAGRAGALAKLGGAAAEGDDGILRFADPDGVEIELVAALEANATPFHSARLAQGFVADGSGFGHALLKVADMDRSVAFYTHVLGGALSDHILLGDDGGTARIAFVHFNERHHSLALMEGGIGSQRRLQHFMLELRSLEDLGRTYDRMIDSRFGIAATLGQHSNDRSLSFYSATPSGLWVEIGCGSIRIEDEAAWRTAEYRSTSLWGHRPPPPRDR</sequence>
<dbReference type="InterPro" id="IPR000486">
    <property type="entry name" value="Xdiol_ring_cleave_dOase_1/2"/>
</dbReference>
<keyword evidence="5 8" id="KW-0223">Dioxygenase</keyword>